<organism evidence="3 4">
    <name type="scientific">Chryseobacterium formosense</name>
    <dbReference type="NCBI Taxonomy" id="236814"/>
    <lineage>
        <taxon>Bacteria</taxon>
        <taxon>Pseudomonadati</taxon>
        <taxon>Bacteroidota</taxon>
        <taxon>Flavobacteriia</taxon>
        <taxon>Flavobacteriales</taxon>
        <taxon>Weeksellaceae</taxon>
        <taxon>Chryseobacterium group</taxon>
        <taxon>Chryseobacterium</taxon>
    </lineage>
</organism>
<name>A0A085Z560_9FLAO</name>
<evidence type="ECO:0000313" key="4">
    <source>
        <dbReference type="Proteomes" id="UP000028713"/>
    </source>
</evidence>
<dbReference type="Pfam" id="PF18962">
    <property type="entry name" value="Por_Secre_tail"/>
    <property type="match status" value="1"/>
</dbReference>
<accession>A0A085Z560</accession>
<dbReference type="NCBIfam" id="TIGR04183">
    <property type="entry name" value="Por_Secre_tail"/>
    <property type="match status" value="1"/>
</dbReference>
<evidence type="ECO:0000256" key="1">
    <source>
        <dbReference type="ARBA" id="ARBA00022729"/>
    </source>
</evidence>
<comment type="caution">
    <text evidence="3">The sequence shown here is derived from an EMBL/GenBank/DDBJ whole genome shotgun (WGS) entry which is preliminary data.</text>
</comment>
<dbReference type="RefSeq" id="WP_034673197.1">
    <property type="nucleotide sequence ID" value="NZ_FPAP01000004.1"/>
</dbReference>
<proteinExistence type="predicted"/>
<dbReference type="Proteomes" id="UP000028713">
    <property type="component" value="Unassembled WGS sequence"/>
</dbReference>
<protein>
    <recommendedName>
        <fullName evidence="2">Secretion system C-terminal sorting domain-containing protein</fullName>
    </recommendedName>
</protein>
<dbReference type="eggNOG" id="ENOG502ZZWM">
    <property type="taxonomic scope" value="Bacteria"/>
</dbReference>
<gene>
    <name evidence="3" type="ORF">IX39_02620</name>
</gene>
<evidence type="ECO:0000313" key="3">
    <source>
        <dbReference type="EMBL" id="KFE99573.1"/>
    </source>
</evidence>
<keyword evidence="1" id="KW-0732">Signal</keyword>
<feature type="domain" description="Secretion system C-terminal sorting" evidence="2">
    <location>
        <begin position="248"/>
        <end position="317"/>
    </location>
</feature>
<evidence type="ECO:0000259" key="2">
    <source>
        <dbReference type="Pfam" id="PF18962"/>
    </source>
</evidence>
<dbReference type="EMBL" id="JPRP01000001">
    <property type="protein sequence ID" value="KFE99573.1"/>
    <property type="molecule type" value="Genomic_DNA"/>
</dbReference>
<dbReference type="OrthoDB" id="862563at2"/>
<dbReference type="AlphaFoldDB" id="A0A085Z560"/>
<dbReference type="InterPro" id="IPR026444">
    <property type="entry name" value="Secre_tail"/>
</dbReference>
<dbReference type="STRING" id="236814.IX39_02620"/>
<reference evidence="3 4" key="1">
    <citation type="submission" date="2014-07" db="EMBL/GenBank/DDBJ databases">
        <title>Genome of Chryseobacterium formosense LMG 24722.</title>
        <authorList>
            <person name="Pipes S.E."/>
            <person name="Stropko S.J."/>
            <person name="Newman J.D."/>
        </authorList>
    </citation>
    <scope>NUCLEOTIDE SEQUENCE [LARGE SCALE GENOMIC DNA]</scope>
    <source>
        <strain evidence="3 4">LMG 24722</strain>
    </source>
</reference>
<sequence>MKTTLFFKQSETSDSVILSKRKIKFSLTFLFVVMVTLFANLKAQTSKIIPDSNVSGSFLGPLANSARTYQMLIDDTQLTPLVGKYLNSISFRLLASASSAWPAADATFSSYQIYLSNGVDPANRQLDFAANITGAQTMVRTGALIIPAGSLTSGGDPNAFSYNILFDTPYLYSGGNLILEIRHTGSNSSSLSTHSVTSTNTSAGYGTLFSACWQGTGGVLNGNFAYIKINSLDTLGVKSVTIDDGFSVYPNPVKDNLFIKSTKEIVEFNVFNFAGQKVLYQKNNTKIPQLNTSSLSKGAYILQMIDKEGNSTSTKFVKE</sequence>
<keyword evidence="4" id="KW-1185">Reference proteome</keyword>